<dbReference type="Gene3D" id="1.10.260.40">
    <property type="entry name" value="lambda repressor-like DNA-binding domains"/>
    <property type="match status" value="1"/>
</dbReference>
<dbReference type="CDD" id="cd06267">
    <property type="entry name" value="PBP1_LacI_sugar_binding-like"/>
    <property type="match status" value="1"/>
</dbReference>
<dbReference type="OrthoDB" id="9796186at2"/>
<evidence type="ECO:0000256" key="2">
    <source>
        <dbReference type="ARBA" id="ARBA00023125"/>
    </source>
</evidence>
<sequence>MKLTIKEIAKKANVSITTVSRVLNQNKEGVGKETRKRVEEVIKEYNYRPNAIARSMITKNTKTIGLVIPDIRNPFFSDLARAIEDIANKMGYSVFLCNVDNQLKVLERYLWLLIEKNVDGIIFSSSDSNLNDGVQKLLKKNNIPVMFIDRGDDDSEFNGVFIDNTEAGYLATSHLIKLGHKKIGCITGPKTIWNSNHRLKGYKLAHEQVGLKIDRNLVREGSYTMKGGYDAAKVLLRENKDITSIFALNDLMAFGVYQAARELNILIPDDISVVGFDNLSYNQILTPRLTTIEQPIKKIGEVSVEYLIKQIEQALMIEDSIYLKTKLIVRDSTRAVSKD</sequence>
<dbReference type="Pfam" id="PF00532">
    <property type="entry name" value="Peripla_BP_1"/>
    <property type="match status" value="1"/>
</dbReference>
<evidence type="ECO:0000256" key="1">
    <source>
        <dbReference type="ARBA" id="ARBA00023015"/>
    </source>
</evidence>
<dbReference type="InterPro" id="IPR010982">
    <property type="entry name" value="Lambda_DNA-bd_dom_sf"/>
</dbReference>
<keyword evidence="3" id="KW-0804">Transcription</keyword>
<dbReference type="RefSeq" id="WP_095656828.1">
    <property type="nucleotide sequence ID" value="NZ_NPOA01000013.1"/>
</dbReference>
<dbReference type="CDD" id="cd01392">
    <property type="entry name" value="HTH_LacI"/>
    <property type="match status" value="1"/>
</dbReference>
<dbReference type="PANTHER" id="PTHR30146">
    <property type="entry name" value="LACI-RELATED TRANSCRIPTIONAL REPRESSOR"/>
    <property type="match status" value="1"/>
</dbReference>
<dbReference type="InterPro" id="IPR000843">
    <property type="entry name" value="HTH_LacI"/>
</dbReference>
<evidence type="ECO:0000259" key="4">
    <source>
        <dbReference type="PROSITE" id="PS50932"/>
    </source>
</evidence>
<accession>A0A2A2IA09</accession>
<dbReference type="PROSITE" id="PS00356">
    <property type="entry name" value="HTH_LACI_1"/>
    <property type="match status" value="1"/>
</dbReference>
<dbReference type="EMBL" id="NPOA01000013">
    <property type="protein sequence ID" value="PAV28412.1"/>
    <property type="molecule type" value="Genomic_DNA"/>
</dbReference>
<evidence type="ECO:0000313" key="5">
    <source>
        <dbReference type="EMBL" id="PAV28412.1"/>
    </source>
</evidence>
<dbReference type="SUPFAM" id="SSF47413">
    <property type="entry name" value="lambda repressor-like DNA-binding domains"/>
    <property type="match status" value="1"/>
</dbReference>
<organism evidence="5 6">
    <name type="scientific">Virgibacillus profundi</name>
    <dbReference type="NCBI Taxonomy" id="2024555"/>
    <lineage>
        <taxon>Bacteria</taxon>
        <taxon>Bacillati</taxon>
        <taxon>Bacillota</taxon>
        <taxon>Bacilli</taxon>
        <taxon>Bacillales</taxon>
        <taxon>Bacillaceae</taxon>
        <taxon>Virgibacillus</taxon>
    </lineage>
</organism>
<comment type="caution">
    <text evidence="5">The sequence shown here is derived from an EMBL/GenBank/DDBJ whole genome shotgun (WGS) entry which is preliminary data.</text>
</comment>
<dbReference type="PRINTS" id="PR00036">
    <property type="entry name" value="HTHLACI"/>
</dbReference>
<name>A0A2A2IA09_9BACI</name>
<dbReference type="SMART" id="SM00354">
    <property type="entry name" value="HTH_LACI"/>
    <property type="match status" value="1"/>
</dbReference>
<dbReference type="AlphaFoldDB" id="A0A2A2IA09"/>
<dbReference type="Gene3D" id="3.40.50.2300">
    <property type="match status" value="2"/>
</dbReference>
<gene>
    <name evidence="5" type="ORF">CIL05_17415</name>
</gene>
<keyword evidence="6" id="KW-1185">Reference proteome</keyword>
<dbReference type="Proteomes" id="UP000218887">
    <property type="component" value="Unassembled WGS sequence"/>
</dbReference>
<dbReference type="SUPFAM" id="SSF53822">
    <property type="entry name" value="Periplasmic binding protein-like I"/>
    <property type="match status" value="1"/>
</dbReference>
<reference evidence="5 6" key="1">
    <citation type="submission" date="2017-08" db="EMBL/GenBank/DDBJ databases">
        <title>Virgibacillus indicus sp. nov. and Virgibacillus profoundi sp. nov, two moderately halophilic bacteria isolated from marine sediment by using the Microfluidic Streak Plate.</title>
        <authorList>
            <person name="Xu B."/>
            <person name="Hu B."/>
            <person name="Wang J."/>
            <person name="Zhu Y."/>
            <person name="Huang L."/>
            <person name="Du W."/>
            <person name="Huang Y."/>
        </authorList>
    </citation>
    <scope>NUCLEOTIDE SEQUENCE [LARGE SCALE GENOMIC DNA]</scope>
    <source>
        <strain evidence="5 6">IO3-P3-H5</strain>
    </source>
</reference>
<proteinExistence type="predicted"/>
<dbReference type="GO" id="GO:0003700">
    <property type="term" value="F:DNA-binding transcription factor activity"/>
    <property type="evidence" value="ECO:0007669"/>
    <property type="project" value="TreeGrafter"/>
</dbReference>
<evidence type="ECO:0000256" key="3">
    <source>
        <dbReference type="ARBA" id="ARBA00023163"/>
    </source>
</evidence>
<dbReference type="Pfam" id="PF00356">
    <property type="entry name" value="LacI"/>
    <property type="match status" value="1"/>
</dbReference>
<keyword evidence="1" id="KW-0805">Transcription regulation</keyword>
<feature type="domain" description="HTH lacI-type" evidence="4">
    <location>
        <begin position="3"/>
        <end position="58"/>
    </location>
</feature>
<dbReference type="GO" id="GO:0000976">
    <property type="term" value="F:transcription cis-regulatory region binding"/>
    <property type="evidence" value="ECO:0007669"/>
    <property type="project" value="TreeGrafter"/>
</dbReference>
<dbReference type="InterPro" id="IPR028082">
    <property type="entry name" value="Peripla_BP_I"/>
</dbReference>
<protein>
    <submittedName>
        <fullName evidence="5">LacI family transcriptional regulator</fullName>
    </submittedName>
</protein>
<dbReference type="InterPro" id="IPR001761">
    <property type="entry name" value="Peripla_BP/Lac1_sug-bd_dom"/>
</dbReference>
<dbReference type="PROSITE" id="PS50932">
    <property type="entry name" value="HTH_LACI_2"/>
    <property type="match status" value="1"/>
</dbReference>
<evidence type="ECO:0000313" key="6">
    <source>
        <dbReference type="Proteomes" id="UP000218887"/>
    </source>
</evidence>
<keyword evidence="2" id="KW-0238">DNA-binding</keyword>
<dbReference type="PANTHER" id="PTHR30146:SF109">
    <property type="entry name" value="HTH-TYPE TRANSCRIPTIONAL REGULATOR GALS"/>
    <property type="match status" value="1"/>
</dbReference>